<organism evidence="1 2">
    <name type="scientific">Cetraspora pellucida</name>
    <dbReference type="NCBI Taxonomy" id="1433469"/>
    <lineage>
        <taxon>Eukaryota</taxon>
        <taxon>Fungi</taxon>
        <taxon>Fungi incertae sedis</taxon>
        <taxon>Mucoromycota</taxon>
        <taxon>Glomeromycotina</taxon>
        <taxon>Glomeromycetes</taxon>
        <taxon>Diversisporales</taxon>
        <taxon>Gigasporaceae</taxon>
        <taxon>Cetraspora</taxon>
    </lineage>
</organism>
<keyword evidence="2" id="KW-1185">Reference proteome</keyword>
<gene>
    <name evidence="1" type="ORF">SPELUC_LOCUS12514</name>
</gene>
<accession>A0ACA9PRL8</accession>
<sequence length="152" mass="17800">MGNHIENFLYKVFTDWNIENKLFLVTTDNAVSMIKAIRQLETTHFRCVAYTIYKKDTVLNLTTKSNKILEPISSDTVTHWNSTYLLLQRLIDLHKAISVLAKNLVKDPDRIIRIDENNLKEKIITNEDWQGLIELYDLFYPFACASVYIDEN</sequence>
<evidence type="ECO:0000313" key="1">
    <source>
        <dbReference type="EMBL" id="CAG8722177.1"/>
    </source>
</evidence>
<proteinExistence type="predicted"/>
<protein>
    <submittedName>
        <fullName evidence="1">11104_t:CDS:1</fullName>
    </submittedName>
</protein>
<dbReference type="EMBL" id="CAJVPW010029798">
    <property type="protein sequence ID" value="CAG8722177.1"/>
    <property type="molecule type" value="Genomic_DNA"/>
</dbReference>
<name>A0ACA9PRL8_9GLOM</name>
<evidence type="ECO:0000313" key="2">
    <source>
        <dbReference type="Proteomes" id="UP000789366"/>
    </source>
</evidence>
<dbReference type="Proteomes" id="UP000789366">
    <property type="component" value="Unassembled WGS sequence"/>
</dbReference>
<reference evidence="1" key="1">
    <citation type="submission" date="2021-06" db="EMBL/GenBank/DDBJ databases">
        <authorList>
            <person name="Kallberg Y."/>
            <person name="Tangrot J."/>
            <person name="Rosling A."/>
        </authorList>
    </citation>
    <scope>NUCLEOTIDE SEQUENCE</scope>
    <source>
        <strain evidence="1">28 12/20/2015</strain>
    </source>
</reference>
<comment type="caution">
    <text evidence="1">The sequence shown here is derived from an EMBL/GenBank/DDBJ whole genome shotgun (WGS) entry which is preliminary data.</text>
</comment>